<keyword evidence="3 4" id="KW-0456">Lyase</keyword>
<evidence type="ECO:0000256" key="3">
    <source>
        <dbReference type="ARBA" id="ARBA00023239"/>
    </source>
</evidence>
<dbReference type="GO" id="GO:0019288">
    <property type="term" value="P:isopentenyl diphosphate biosynthetic process, methylerythritol 4-phosphate pathway"/>
    <property type="evidence" value="ECO:0007669"/>
    <property type="project" value="UniProtKB-UniRule"/>
</dbReference>
<dbReference type="GO" id="GO:0046872">
    <property type="term" value="F:metal ion binding"/>
    <property type="evidence" value="ECO:0007669"/>
    <property type="project" value="UniProtKB-KW"/>
</dbReference>
<feature type="binding site" evidence="4">
    <location>
        <position position="9"/>
    </location>
    <ligand>
        <name>a divalent metal cation</name>
        <dbReference type="ChEBI" id="CHEBI:60240"/>
    </ligand>
</feature>
<evidence type="ECO:0000256" key="4">
    <source>
        <dbReference type="HAMAP-Rule" id="MF_00107"/>
    </source>
</evidence>
<feature type="binding site" evidence="4">
    <location>
        <begin position="35"/>
        <end position="36"/>
    </location>
    <ligand>
        <name>4-CDP-2-C-methyl-D-erythritol 2-phosphate</name>
        <dbReference type="ChEBI" id="CHEBI:57919"/>
    </ligand>
</feature>
<comment type="catalytic activity">
    <reaction evidence="4 5">
        <text>4-CDP-2-C-methyl-D-erythritol 2-phosphate = 2-C-methyl-D-erythritol 2,4-cyclic diphosphate + CMP</text>
        <dbReference type="Rhea" id="RHEA:23864"/>
        <dbReference type="ChEBI" id="CHEBI:57919"/>
        <dbReference type="ChEBI" id="CHEBI:58483"/>
        <dbReference type="ChEBI" id="CHEBI:60377"/>
        <dbReference type="EC" id="4.6.1.12"/>
    </reaction>
</comment>
<dbReference type="SUPFAM" id="SSF69765">
    <property type="entry name" value="IpsF-like"/>
    <property type="match status" value="1"/>
</dbReference>
<keyword evidence="2 4" id="KW-0414">Isoprene biosynthesis</keyword>
<dbReference type="GO" id="GO:0016114">
    <property type="term" value="P:terpenoid biosynthetic process"/>
    <property type="evidence" value="ECO:0007669"/>
    <property type="project" value="InterPro"/>
</dbReference>
<comment type="cofactor">
    <cofactor evidence="4">
        <name>a divalent metal cation</name>
        <dbReference type="ChEBI" id="CHEBI:60240"/>
    </cofactor>
    <text evidence="4">Binds 1 divalent metal cation per subunit.</text>
</comment>
<dbReference type="EC" id="4.6.1.12" evidence="4 5"/>
<feature type="binding site" evidence="4">
    <location>
        <begin position="9"/>
        <end position="11"/>
    </location>
    <ligand>
        <name>4-CDP-2-C-methyl-D-erythritol 2-phosphate</name>
        <dbReference type="ChEBI" id="CHEBI:57919"/>
    </ligand>
</feature>
<comment type="function">
    <text evidence="4">Involved in the biosynthesis of isopentenyl diphosphate (IPP) and dimethylallyl diphosphate (DMAPP), two major building blocks of isoprenoid compounds. Catalyzes the conversion of 4-diphosphocytidyl-2-C-methyl-D-erythritol 2-phosphate (CDP-ME2P) to 2-C-methyl-D-erythritol 2,4-cyclodiphosphate (ME-CPP) with a corresponding release of cytidine 5-monophosphate (CMP).</text>
</comment>
<dbReference type="FunFam" id="3.30.1330.50:FF:000003">
    <property type="entry name" value="2-C-methyl-D-erythritol 2,4-cyclodiphosphate synthase"/>
    <property type="match status" value="1"/>
</dbReference>
<name>A0AA45WIG2_9AQUI</name>
<evidence type="ECO:0000256" key="5">
    <source>
        <dbReference type="RuleBase" id="RU004395"/>
    </source>
</evidence>
<evidence type="ECO:0000313" key="8">
    <source>
        <dbReference type="Proteomes" id="UP001157947"/>
    </source>
</evidence>
<feature type="binding site" evidence="4">
    <location>
        <begin position="57"/>
        <end position="59"/>
    </location>
    <ligand>
        <name>4-CDP-2-C-methyl-D-erythritol 2-phosphate</name>
        <dbReference type="ChEBI" id="CHEBI:57919"/>
    </ligand>
</feature>
<dbReference type="PANTHER" id="PTHR43181:SF1">
    <property type="entry name" value="2-C-METHYL-D-ERYTHRITOL 2,4-CYCLODIPHOSPHATE SYNTHASE, CHLOROPLASTIC"/>
    <property type="match status" value="1"/>
</dbReference>
<protein>
    <recommendedName>
        <fullName evidence="4 5">2-C-methyl-D-erythritol 2,4-cyclodiphosphate synthase</fullName>
        <shortName evidence="4">MECDP-synthase</shortName>
        <shortName evidence="4">MECPP-synthase</shortName>
        <shortName evidence="4">MECPS</shortName>
        <ecNumber evidence="4 5">4.6.1.12</ecNumber>
    </recommendedName>
</protein>
<dbReference type="RefSeq" id="WP_265133557.1">
    <property type="nucleotide sequence ID" value="NZ_FXTX01000001.1"/>
</dbReference>
<comment type="caution">
    <text evidence="7">The sequence shown here is derived from an EMBL/GenBank/DDBJ whole genome shotgun (WGS) entry which is preliminary data.</text>
</comment>
<dbReference type="PANTHER" id="PTHR43181">
    <property type="entry name" value="2-C-METHYL-D-ERYTHRITOL 2,4-CYCLODIPHOSPHATE SYNTHASE, CHLOROPLASTIC"/>
    <property type="match status" value="1"/>
</dbReference>
<evidence type="ECO:0000256" key="1">
    <source>
        <dbReference type="ARBA" id="ARBA00022723"/>
    </source>
</evidence>
<keyword evidence="1 4" id="KW-0479">Metal-binding</keyword>
<dbReference type="NCBIfam" id="TIGR00151">
    <property type="entry name" value="ispF"/>
    <property type="match status" value="1"/>
</dbReference>
<feature type="domain" description="2-C-methyl-D-erythritol 2,4-cyclodiphosphate synthase" evidence="6">
    <location>
        <begin position="2"/>
        <end position="155"/>
    </location>
</feature>
<dbReference type="AlphaFoldDB" id="A0AA45WIG2"/>
<dbReference type="Gene3D" id="3.30.1330.50">
    <property type="entry name" value="2-C-methyl-D-erythritol 2,4-cyclodiphosphate synthase"/>
    <property type="match status" value="1"/>
</dbReference>
<evidence type="ECO:0000313" key="7">
    <source>
        <dbReference type="EMBL" id="SMP00472.1"/>
    </source>
</evidence>
<gene>
    <name evidence="4" type="primary">ispF</name>
    <name evidence="7" type="ORF">SAMN06264868_101106</name>
</gene>
<reference evidence="7" key="1">
    <citation type="submission" date="2017-05" db="EMBL/GenBank/DDBJ databases">
        <authorList>
            <person name="Varghese N."/>
            <person name="Submissions S."/>
        </authorList>
    </citation>
    <scope>NUCLEOTIDE SEQUENCE</scope>
    <source>
        <strain evidence="7">DSM 18763</strain>
    </source>
</reference>
<evidence type="ECO:0000259" key="6">
    <source>
        <dbReference type="Pfam" id="PF02542"/>
    </source>
</evidence>
<sequence>MLRIGIGFDIHRLEEGRKLIIGGIEIPSEKGFLAHSDGDIFFHALTDAILGALCLGDIGELFPDKDERWKNADSKIFLQEAYRLMKKEKYNILNIDAVIVIEKPKLLPYREKIRENTAKILNISKNQIFLKAKTNEKLDAIGENKGASCMAVVLLKKED</sequence>
<feature type="binding site" evidence="4">
    <location>
        <begin position="62"/>
        <end position="66"/>
    </location>
    <ligand>
        <name>4-CDP-2-C-methyl-D-erythritol 2-phosphate</name>
        <dbReference type="ChEBI" id="CHEBI:57919"/>
    </ligand>
</feature>
<feature type="binding site" evidence="4">
    <location>
        <position position="43"/>
    </location>
    <ligand>
        <name>a divalent metal cation</name>
        <dbReference type="ChEBI" id="CHEBI:60240"/>
    </ligand>
</feature>
<dbReference type="GO" id="GO:0008685">
    <property type="term" value="F:2-C-methyl-D-erythritol 2,4-cyclodiphosphate synthase activity"/>
    <property type="evidence" value="ECO:0007669"/>
    <property type="project" value="UniProtKB-UniRule"/>
</dbReference>
<evidence type="ECO:0000256" key="2">
    <source>
        <dbReference type="ARBA" id="ARBA00023229"/>
    </source>
</evidence>
<feature type="site" description="Transition state stabilizer" evidence="4">
    <location>
        <position position="35"/>
    </location>
</feature>
<dbReference type="EMBL" id="FXTX01000001">
    <property type="protein sequence ID" value="SMP00472.1"/>
    <property type="molecule type" value="Genomic_DNA"/>
</dbReference>
<organism evidence="7 8">
    <name type="scientific">Venenivibrio stagnispumantis</name>
    <dbReference type="NCBI Taxonomy" id="407998"/>
    <lineage>
        <taxon>Bacteria</taxon>
        <taxon>Pseudomonadati</taxon>
        <taxon>Aquificota</taxon>
        <taxon>Aquificia</taxon>
        <taxon>Aquificales</taxon>
        <taxon>Hydrogenothermaceae</taxon>
        <taxon>Venenivibrio</taxon>
    </lineage>
</organism>
<feature type="binding site" evidence="4">
    <location>
        <position position="11"/>
    </location>
    <ligand>
        <name>a divalent metal cation</name>
        <dbReference type="ChEBI" id="CHEBI:60240"/>
    </ligand>
</feature>
<dbReference type="InterPro" id="IPR036571">
    <property type="entry name" value="MECDP_synthase_sf"/>
</dbReference>
<keyword evidence="8" id="KW-1185">Reference proteome</keyword>
<proteinExistence type="inferred from homology"/>
<feature type="site" description="Transition state stabilizer" evidence="4">
    <location>
        <position position="134"/>
    </location>
</feature>
<dbReference type="Pfam" id="PF02542">
    <property type="entry name" value="YgbB"/>
    <property type="match status" value="1"/>
</dbReference>
<comment type="subunit">
    <text evidence="4">Homotrimer.</text>
</comment>
<comment type="pathway">
    <text evidence="4">Isoprenoid biosynthesis; isopentenyl diphosphate biosynthesis via DXP pathway; isopentenyl diphosphate from 1-deoxy-D-xylulose 5-phosphate: step 4/6.</text>
</comment>
<comment type="similarity">
    <text evidence="4 5">Belongs to the IspF family.</text>
</comment>
<dbReference type="CDD" id="cd00554">
    <property type="entry name" value="MECDP_synthase"/>
    <property type="match status" value="1"/>
</dbReference>
<accession>A0AA45WIG2</accession>
<dbReference type="InterPro" id="IPR003526">
    <property type="entry name" value="MECDP_synthase"/>
</dbReference>
<dbReference type="Proteomes" id="UP001157947">
    <property type="component" value="Unassembled WGS sequence"/>
</dbReference>
<dbReference type="HAMAP" id="MF_00107">
    <property type="entry name" value="IspF"/>
    <property type="match status" value="1"/>
</dbReference>
<comment type="caution">
    <text evidence="4">Lacks conserved residue(s) required for the propagation of feature annotation.</text>
</comment>